<dbReference type="Proteomes" id="UP000830639">
    <property type="component" value="Chromosome"/>
</dbReference>
<keyword evidence="3" id="KW-1185">Reference proteome</keyword>
<dbReference type="InterPro" id="IPR050855">
    <property type="entry name" value="NDM-1-like"/>
</dbReference>
<dbReference type="EMBL" id="CP096034">
    <property type="protein sequence ID" value="UPM54111.1"/>
    <property type="molecule type" value="Genomic_DNA"/>
</dbReference>
<evidence type="ECO:0000313" key="2">
    <source>
        <dbReference type="EMBL" id="UPM54111.1"/>
    </source>
</evidence>
<dbReference type="PANTHER" id="PTHR42951">
    <property type="entry name" value="METALLO-BETA-LACTAMASE DOMAIN-CONTAINING"/>
    <property type="match status" value="1"/>
</dbReference>
<dbReference type="InterPro" id="IPR036866">
    <property type="entry name" value="RibonucZ/Hydroxyglut_hydro"/>
</dbReference>
<sequence>MEVSFERVVDNIYALAIWDTEWKSYNNCYFIIQDNGVTLIDSGKGIHSKYLRKALVELGKTPEDVHLFLATHGHEDHIEGSSIFKNAKKFIHSNDNDLIDSLELTQFSNDLKAYEVIKEFEYDLVGYHTPGSVVLYHRPSKTIFTGDFLCFFGDPLSKDGLVSKGDDLRNEWVKYLRDGGVSTEHLDHFLGGLKKINQFDSSVMCTGHGGVLVGNIREFISELIDVGVQYSKKVSDC</sequence>
<proteinExistence type="predicted"/>
<dbReference type="RefSeq" id="WP_248267318.1">
    <property type="nucleotide sequence ID" value="NZ_CP096034.1"/>
</dbReference>
<accession>A0ABY4JKX2</accession>
<dbReference type="Pfam" id="PF00753">
    <property type="entry name" value="Lactamase_B"/>
    <property type="match status" value="1"/>
</dbReference>
<feature type="domain" description="Metallo-beta-lactamase" evidence="1">
    <location>
        <begin position="25"/>
        <end position="185"/>
    </location>
</feature>
<name>A0ABY4JKX2_9BACI</name>
<dbReference type="InterPro" id="IPR001279">
    <property type="entry name" value="Metallo-B-lactamas"/>
</dbReference>
<dbReference type="SMART" id="SM00849">
    <property type="entry name" value="Lactamase_B"/>
    <property type="match status" value="1"/>
</dbReference>
<evidence type="ECO:0000313" key="3">
    <source>
        <dbReference type="Proteomes" id="UP000830639"/>
    </source>
</evidence>
<dbReference type="Gene3D" id="3.60.15.10">
    <property type="entry name" value="Ribonuclease Z/Hydroxyacylglutathione hydrolase-like"/>
    <property type="match status" value="1"/>
</dbReference>
<dbReference type="SUPFAM" id="SSF56281">
    <property type="entry name" value="Metallo-hydrolase/oxidoreductase"/>
    <property type="match status" value="1"/>
</dbReference>
<evidence type="ECO:0000259" key="1">
    <source>
        <dbReference type="SMART" id="SM00849"/>
    </source>
</evidence>
<reference evidence="2 3" key="1">
    <citation type="submission" date="2022-04" db="EMBL/GenBank/DDBJ databases">
        <title>Mechanism of arsenic methylation and mitigation arsenic toxicity by Bacillus sp. LH14 from an Arsenic-Contaminated Paddy Soil.</title>
        <authorList>
            <person name="Wang D."/>
        </authorList>
    </citation>
    <scope>NUCLEOTIDE SEQUENCE [LARGE SCALE GENOMIC DNA]</scope>
    <source>
        <strain evidence="2 3">LH14</strain>
    </source>
</reference>
<organism evidence="2 3">
    <name type="scientific">Gottfriedia acidiceleris</name>
    <dbReference type="NCBI Taxonomy" id="371036"/>
    <lineage>
        <taxon>Bacteria</taxon>
        <taxon>Bacillati</taxon>
        <taxon>Bacillota</taxon>
        <taxon>Bacilli</taxon>
        <taxon>Bacillales</taxon>
        <taxon>Bacillaceae</taxon>
        <taxon>Gottfriedia</taxon>
    </lineage>
</organism>
<protein>
    <submittedName>
        <fullName evidence="2">MBL fold metallo-hydrolase</fullName>
    </submittedName>
</protein>
<gene>
    <name evidence="2" type="ORF">MY490_20595</name>
</gene>